<evidence type="ECO:0000313" key="1">
    <source>
        <dbReference type="EMBL" id="OWK31312.1"/>
    </source>
</evidence>
<evidence type="ECO:0000313" key="2">
    <source>
        <dbReference type="Proteomes" id="UP000197290"/>
    </source>
</evidence>
<protein>
    <submittedName>
        <fullName evidence="1">Uncharacterized protein</fullName>
    </submittedName>
</protein>
<comment type="caution">
    <text evidence="1">The sequence shown here is derived from an EMBL/GenBank/DDBJ whole genome shotgun (WGS) entry which is preliminary data.</text>
</comment>
<accession>A0A245ZNK1</accession>
<sequence>MWRAKASAEHVLLGTTIMDIRGYDGARTDRGGDPTEGGIGEATKVIGSDERRMHVRAYNHWVSLLKGRSYPAIEDLESAGPTDFAAHGVMLDFTSGMDDPAIIAIGAALSEECGVDEEITRISQVPARSLLSRLTDHYLQIIASRAPIGFEAEFVGTRGHNTLYRGILMPFSSNGDVIDHVYGVINWKEIVGAAEQAQLDAELAAAVRSQPRVEAAPSVWADGPSASRGDDAGVGSKRHTPIATLALDIPASADQLVVLVAQARGDGMFDIIGALPDDHDLATRAAAALS</sequence>
<organism evidence="1 2">
    <name type="scientific">Sphingomonas dokdonensis</name>
    <dbReference type="NCBI Taxonomy" id="344880"/>
    <lineage>
        <taxon>Bacteria</taxon>
        <taxon>Pseudomonadati</taxon>
        <taxon>Pseudomonadota</taxon>
        <taxon>Alphaproteobacteria</taxon>
        <taxon>Sphingomonadales</taxon>
        <taxon>Sphingomonadaceae</taxon>
        <taxon>Sphingomonas</taxon>
    </lineage>
</organism>
<proteinExistence type="predicted"/>
<dbReference type="Proteomes" id="UP000197290">
    <property type="component" value="Unassembled WGS sequence"/>
</dbReference>
<dbReference type="AlphaFoldDB" id="A0A245ZNK1"/>
<name>A0A245ZNK1_9SPHN</name>
<dbReference type="EMBL" id="NBBI01000002">
    <property type="protein sequence ID" value="OWK31312.1"/>
    <property type="molecule type" value="Genomic_DNA"/>
</dbReference>
<gene>
    <name evidence="1" type="ORF">SPDO_13200</name>
</gene>
<keyword evidence="2" id="KW-1185">Reference proteome</keyword>
<reference evidence="1 2" key="1">
    <citation type="submission" date="2017-03" db="EMBL/GenBank/DDBJ databases">
        <title>Genome sequence of Sphingomonas dokdonensis DSM 21029.</title>
        <authorList>
            <person name="Poehlein A."/>
            <person name="Wuebbeler J.H."/>
            <person name="Steinbuechel A."/>
            <person name="Daniel R."/>
        </authorList>
    </citation>
    <scope>NUCLEOTIDE SEQUENCE [LARGE SCALE GENOMIC DNA]</scope>
    <source>
        <strain evidence="1 2">DSM 21029</strain>
    </source>
</reference>